<organism evidence="8 9">
    <name type="scientific">Chondrus crispus</name>
    <name type="common">Carrageen Irish moss</name>
    <name type="synonym">Polymorpha crispa</name>
    <dbReference type="NCBI Taxonomy" id="2769"/>
    <lineage>
        <taxon>Eukaryota</taxon>
        <taxon>Rhodophyta</taxon>
        <taxon>Florideophyceae</taxon>
        <taxon>Rhodymeniophycidae</taxon>
        <taxon>Gigartinales</taxon>
        <taxon>Gigartinaceae</taxon>
        <taxon>Chondrus</taxon>
    </lineage>
</organism>
<dbReference type="CDD" id="cd01668">
    <property type="entry name" value="TGS_RSH"/>
    <property type="match status" value="1"/>
</dbReference>
<dbReference type="PhylomeDB" id="R7QAI3"/>
<feature type="compositionally biased region" description="Polar residues" evidence="5">
    <location>
        <begin position="609"/>
        <end position="619"/>
    </location>
</feature>
<protein>
    <recommendedName>
        <fullName evidence="2">Putative GTP diphosphokinase RSH1, chloroplastic</fullName>
    </recommendedName>
    <alternativeName>
        <fullName evidence="3">RelA/SpoT homolog 1</fullName>
    </alternativeName>
    <alternativeName>
        <fullName evidence="4">ppGpp synthetase RSH1</fullName>
    </alternativeName>
</protein>
<dbReference type="PANTHER" id="PTHR43061:SF1">
    <property type="entry name" value="GTP DIPHOSPHOKINASE RSH1, CHLOROPLASTIC-RELATED"/>
    <property type="match status" value="1"/>
</dbReference>
<dbReference type="InterPro" id="IPR012676">
    <property type="entry name" value="TGS-like"/>
</dbReference>
<dbReference type="SUPFAM" id="SSF81301">
    <property type="entry name" value="Nucleotidyltransferase"/>
    <property type="match status" value="1"/>
</dbReference>
<evidence type="ECO:0000313" key="8">
    <source>
        <dbReference type="EMBL" id="CDF35502.1"/>
    </source>
</evidence>
<name>R7QAI3_CHOCR</name>
<dbReference type="Pfam" id="PF13291">
    <property type="entry name" value="ACT_4"/>
    <property type="match status" value="1"/>
</dbReference>
<dbReference type="SUPFAM" id="SSF81271">
    <property type="entry name" value="TGS-like"/>
    <property type="match status" value="1"/>
</dbReference>
<dbReference type="InterPro" id="IPR033655">
    <property type="entry name" value="TGS_RelA/SpoT"/>
</dbReference>
<feature type="domain" description="ACT" evidence="6">
    <location>
        <begin position="745"/>
        <end position="820"/>
    </location>
</feature>
<dbReference type="CDD" id="cd05399">
    <property type="entry name" value="NT_Rel-Spo_like"/>
    <property type="match status" value="1"/>
</dbReference>
<feature type="domain" description="TGS" evidence="7">
    <location>
        <begin position="425"/>
        <end position="486"/>
    </location>
</feature>
<dbReference type="InterPro" id="IPR007685">
    <property type="entry name" value="RelA_SpoT"/>
</dbReference>
<dbReference type="Pfam" id="PF04607">
    <property type="entry name" value="RelA_SpoT"/>
    <property type="match status" value="1"/>
</dbReference>
<dbReference type="InterPro" id="IPR012675">
    <property type="entry name" value="Beta-grasp_dom_sf"/>
</dbReference>
<evidence type="ECO:0000256" key="3">
    <source>
        <dbReference type="ARBA" id="ARBA00075768"/>
    </source>
</evidence>
<dbReference type="Gene3D" id="1.10.3210.10">
    <property type="entry name" value="Hypothetical protein af1432"/>
    <property type="match status" value="1"/>
</dbReference>
<dbReference type="FunFam" id="3.10.20.30:FF:000002">
    <property type="entry name" value="GTP pyrophosphokinase (RelA/SpoT)"/>
    <property type="match status" value="1"/>
</dbReference>
<dbReference type="PROSITE" id="PS51671">
    <property type="entry name" value="ACT"/>
    <property type="match status" value="1"/>
</dbReference>
<dbReference type="GO" id="GO:0015969">
    <property type="term" value="P:guanosine tetraphosphate metabolic process"/>
    <property type="evidence" value="ECO:0007669"/>
    <property type="project" value="InterPro"/>
</dbReference>
<dbReference type="SMART" id="SM00954">
    <property type="entry name" value="RelA_SpoT"/>
    <property type="match status" value="1"/>
</dbReference>
<feature type="region of interest" description="Disordered" evidence="5">
    <location>
        <begin position="832"/>
        <end position="857"/>
    </location>
</feature>
<dbReference type="InterPro" id="IPR002912">
    <property type="entry name" value="ACT_dom"/>
</dbReference>
<gene>
    <name evidence="8" type="ORF">CHC_T00003835001</name>
</gene>
<dbReference type="SUPFAM" id="SSF109604">
    <property type="entry name" value="HD-domain/PDEase-like"/>
    <property type="match status" value="2"/>
</dbReference>
<evidence type="ECO:0000313" key="9">
    <source>
        <dbReference type="Proteomes" id="UP000012073"/>
    </source>
</evidence>
<evidence type="ECO:0000256" key="2">
    <source>
        <dbReference type="ARBA" id="ARBA00070102"/>
    </source>
</evidence>
<sequence>MDRDCIIAGLLHDTVEDTPITLEELECLFGRDVRKIVEGETKFSKLAKKVHGDKASRTEEVKSDIPREGMHNGVGERDNPWTSLLSANATDFLAEEEETRTTRLSAWQKERQKREEEQQKQADNLRAMFLAMTEDVRVIIVKLADRLHNMRTLKHMSPAKQKKISKETLEFFAPLAHRLGMRRIKSELEELSFMYLYPEEYHQLKYEVETMLRRSRFDYYLKSAEAVVKDVLEQDRILYNMIRSVEVIGSTKELYSIYRRMLAGENLASMLDIATMRVVVDLDPGVDCNQACYHVLGRIHTMWKPLPKRLKDYIAFPKPNGYQSLHTTVLLGQKFDFLAMEIQIRTAEMHRIAEEGIAAEIFQSGSVSKAIPLTQDEEQDDNAIGLDGEWRRRTKGWLISIREYIEEFSSSRDLVDAVRRDLLGNRVFVFTPKGRIVDLPKDSTPIDVAYTIHSDVGNKMIGAKVNGRLVKLDYKLQNADVVKIIGSNSSAGPSSEWIGFTKSRTARQKIRQFLRARDRDNMLDRGRRILEEEARSLLEPIPSEAALTDILPRLSAIVTAATGMKNIATVDSLCIAIAKGSEEQSEFPLGRTVLGLLRDRRHTVLSEAASVSHQQQSPAQKARAKRVWEGKPKKARGSTNEREIVLAPCCHPIRGDDILGIHVNCGESDAIIVHRARCAHVTDELKKQPANPSLVNLRWTQEFKKQKESSRVALELEDRSTLKTTSERNSAGGSLEGIKPSQPVRVLVVARDCDGLLSYVAGVLASMGTSIRRAVTLTDPDTLVATLAFEVLVQDSYHLGCIIERIKTCEEVESAARIGPHESDEYFPLTQSRSHNRAAASSEEIDEPSLRALQEGHQVLPTEIEIDGIKSKNEEEST</sequence>
<reference evidence="9" key="1">
    <citation type="journal article" date="2013" name="Proc. Natl. Acad. Sci. U.S.A.">
        <title>Genome structure and metabolic features in the red seaweed Chondrus crispus shed light on evolution of the Archaeplastida.</title>
        <authorList>
            <person name="Collen J."/>
            <person name="Porcel B."/>
            <person name="Carre W."/>
            <person name="Ball S.G."/>
            <person name="Chaparro C."/>
            <person name="Tonon T."/>
            <person name="Barbeyron T."/>
            <person name="Michel G."/>
            <person name="Noel B."/>
            <person name="Valentin K."/>
            <person name="Elias M."/>
            <person name="Artiguenave F."/>
            <person name="Arun A."/>
            <person name="Aury J.M."/>
            <person name="Barbosa-Neto J.F."/>
            <person name="Bothwell J.H."/>
            <person name="Bouget F.Y."/>
            <person name="Brillet L."/>
            <person name="Cabello-Hurtado F."/>
            <person name="Capella-Gutierrez S."/>
            <person name="Charrier B."/>
            <person name="Cladiere L."/>
            <person name="Cock J.M."/>
            <person name="Coelho S.M."/>
            <person name="Colleoni C."/>
            <person name="Czjzek M."/>
            <person name="Da Silva C."/>
            <person name="Delage L."/>
            <person name="Denoeud F."/>
            <person name="Deschamps P."/>
            <person name="Dittami S.M."/>
            <person name="Gabaldon T."/>
            <person name="Gachon C.M."/>
            <person name="Groisillier A."/>
            <person name="Herve C."/>
            <person name="Jabbari K."/>
            <person name="Katinka M."/>
            <person name="Kloareg B."/>
            <person name="Kowalczyk N."/>
            <person name="Labadie K."/>
            <person name="Leblanc C."/>
            <person name="Lopez P.J."/>
            <person name="McLachlan D.H."/>
            <person name="Meslet-Cladiere L."/>
            <person name="Moustafa A."/>
            <person name="Nehr Z."/>
            <person name="Nyvall Collen P."/>
            <person name="Panaud O."/>
            <person name="Partensky F."/>
            <person name="Poulain J."/>
            <person name="Rensing S.A."/>
            <person name="Rousvoal S."/>
            <person name="Samson G."/>
            <person name="Symeonidi A."/>
            <person name="Weissenbach J."/>
            <person name="Zambounis A."/>
            <person name="Wincker P."/>
            <person name="Boyen C."/>
        </authorList>
    </citation>
    <scope>NUCLEOTIDE SEQUENCE [LARGE SCALE GENOMIC DNA]</scope>
    <source>
        <strain evidence="9">cv. Stackhouse</strain>
    </source>
</reference>
<dbReference type="GeneID" id="17323038"/>
<dbReference type="EMBL" id="HG001733">
    <property type="protein sequence ID" value="CDF35502.1"/>
    <property type="molecule type" value="Genomic_DNA"/>
</dbReference>
<dbReference type="InterPro" id="IPR043519">
    <property type="entry name" value="NT_sf"/>
</dbReference>
<dbReference type="Gene3D" id="3.10.20.30">
    <property type="match status" value="1"/>
</dbReference>
<feature type="region of interest" description="Disordered" evidence="5">
    <location>
        <begin position="607"/>
        <end position="640"/>
    </location>
</feature>
<dbReference type="InterPro" id="IPR045865">
    <property type="entry name" value="ACT-like_dom_sf"/>
</dbReference>
<dbReference type="Gramene" id="CDF35502">
    <property type="protein sequence ID" value="CDF35502"/>
    <property type="gene ID" value="CHC_T00003835001"/>
</dbReference>
<evidence type="ECO:0000259" key="7">
    <source>
        <dbReference type="PROSITE" id="PS51880"/>
    </source>
</evidence>
<dbReference type="OMA" id="SDVGNKM"/>
<proteinExistence type="inferred from homology"/>
<dbReference type="RefSeq" id="XP_005715321.1">
    <property type="nucleotide sequence ID" value="XM_005715264.1"/>
</dbReference>
<accession>R7QAI3</accession>
<dbReference type="OrthoDB" id="430679at2759"/>
<dbReference type="PROSITE" id="PS51880">
    <property type="entry name" value="TGS"/>
    <property type="match status" value="1"/>
</dbReference>
<dbReference type="InterPro" id="IPR004095">
    <property type="entry name" value="TGS"/>
</dbReference>
<comment type="similarity">
    <text evidence="1">Belongs to the RelA/SpoT family.</text>
</comment>
<dbReference type="PANTHER" id="PTHR43061">
    <property type="entry name" value="GTP DIPHOSPHOKINASE RSH1, CHLOROPLASTIC-RELATED"/>
    <property type="match status" value="1"/>
</dbReference>
<keyword evidence="9" id="KW-1185">Reference proteome</keyword>
<dbReference type="Pfam" id="PF13328">
    <property type="entry name" value="HD_4"/>
    <property type="match status" value="2"/>
</dbReference>
<dbReference type="Pfam" id="PF02824">
    <property type="entry name" value="TGS"/>
    <property type="match status" value="1"/>
</dbReference>
<evidence type="ECO:0000259" key="6">
    <source>
        <dbReference type="PROSITE" id="PS51671"/>
    </source>
</evidence>
<evidence type="ECO:0000256" key="5">
    <source>
        <dbReference type="SAM" id="MobiDB-lite"/>
    </source>
</evidence>
<dbReference type="Gene3D" id="3.30.460.10">
    <property type="entry name" value="Beta Polymerase, domain 2"/>
    <property type="match status" value="1"/>
</dbReference>
<feature type="region of interest" description="Disordered" evidence="5">
    <location>
        <begin position="53"/>
        <end position="81"/>
    </location>
</feature>
<dbReference type="SUPFAM" id="SSF55021">
    <property type="entry name" value="ACT-like"/>
    <property type="match status" value="1"/>
</dbReference>
<dbReference type="AlphaFoldDB" id="R7QAI3"/>
<dbReference type="Proteomes" id="UP000012073">
    <property type="component" value="Unassembled WGS sequence"/>
</dbReference>
<dbReference type="KEGG" id="ccp:CHC_T00003835001"/>
<dbReference type="STRING" id="2769.R7QAI3"/>
<evidence type="ECO:0000256" key="1">
    <source>
        <dbReference type="ARBA" id="ARBA00007476"/>
    </source>
</evidence>
<evidence type="ECO:0000256" key="4">
    <source>
        <dbReference type="ARBA" id="ARBA00082153"/>
    </source>
</evidence>
<dbReference type="Gene3D" id="3.30.70.260">
    <property type="match status" value="1"/>
</dbReference>
<feature type="compositionally biased region" description="Basic and acidic residues" evidence="5">
    <location>
        <begin position="53"/>
        <end position="79"/>
    </location>
</feature>